<dbReference type="PANTHER" id="PTHR30345">
    <property type="entry name" value="RIBOSE-5-PHOSPHATE ISOMERASE B"/>
    <property type="match status" value="1"/>
</dbReference>
<evidence type="ECO:0000313" key="2">
    <source>
        <dbReference type="EMBL" id="OGK40882.1"/>
    </source>
</evidence>
<reference evidence="2 3" key="1">
    <citation type="journal article" date="2016" name="Nat. Commun.">
        <title>Thousands of microbial genomes shed light on interconnected biogeochemical processes in an aquifer system.</title>
        <authorList>
            <person name="Anantharaman K."/>
            <person name="Brown C.T."/>
            <person name="Hug L.A."/>
            <person name="Sharon I."/>
            <person name="Castelle C.J."/>
            <person name="Probst A.J."/>
            <person name="Thomas B.C."/>
            <person name="Singh A."/>
            <person name="Wilkins M.J."/>
            <person name="Karaoz U."/>
            <person name="Brodie E.L."/>
            <person name="Williams K.H."/>
            <person name="Hubbard S.S."/>
            <person name="Banfield J.F."/>
        </authorList>
    </citation>
    <scope>NUCLEOTIDE SEQUENCE [LARGE SCALE GENOMIC DNA]</scope>
</reference>
<accession>A0A1F7IC10</accession>
<evidence type="ECO:0008006" key="4">
    <source>
        <dbReference type="Google" id="ProtNLM"/>
    </source>
</evidence>
<dbReference type="Pfam" id="PF02502">
    <property type="entry name" value="LacAB_rpiB"/>
    <property type="match status" value="1"/>
</dbReference>
<dbReference type="Gene3D" id="3.40.1400.10">
    <property type="entry name" value="Sugar-phosphate isomerase, RpiB/LacA/LacB"/>
    <property type="match status" value="1"/>
</dbReference>
<sequence length="147" mass="16737">MTIFIGADHRGFELKNKLIEYIQEKNIRVEDLGAYEYAPLDDNPDFAKKVAQAILQNPQEFRGIGICGSGNGIAMAANRFKGVYCGLGFAENQVKHMRENDHINMLALPSDYIDFELAKKLVDAFLNSKPIIQEKYLRRLKKTDQEI</sequence>
<dbReference type="InterPro" id="IPR036569">
    <property type="entry name" value="RpiB_LacA_LacB_sf"/>
</dbReference>
<organism evidence="2 3">
    <name type="scientific">Candidatus Roizmanbacteria bacterium RIFCSPLOWO2_01_FULL_37_12</name>
    <dbReference type="NCBI Taxonomy" id="1802056"/>
    <lineage>
        <taxon>Bacteria</taxon>
        <taxon>Candidatus Roizmaniibacteriota</taxon>
    </lineage>
</organism>
<dbReference type="NCBIfam" id="TIGR00689">
    <property type="entry name" value="rpiB_lacA_lacB"/>
    <property type="match status" value="1"/>
</dbReference>
<dbReference type="EMBL" id="MGAG01000017">
    <property type="protein sequence ID" value="OGK40882.1"/>
    <property type="molecule type" value="Genomic_DNA"/>
</dbReference>
<evidence type="ECO:0000313" key="3">
    <source>
        <dbReference type="Proteomes" id="UP000177698"/>
    </source>
</evidence>
<dbReference type="SUPFAM" id="SSF89623">
    <property type="entry name" value="Ribose/Galactose isomerase RpiB/AlsB"/>
    <property type="match status" value="1"/>
</dbReference>
<comment type="caution">
    <text evidence="2">The sequence shown here is derived from an EMBL/GenBank/DDBJ whole genome shotgun (WGS) entry which is preliminary data.</text>
</comment>
<dbReference type="GO" id="GO:0005975">
    <property type="term" value="P:carbohydrate metabolic process"/>
    <property type="evidence" value="ECO:0007669"/>
    <property type="project" value="InterPro"/>
</dbReference>
<evidence type="ECO:0000256" key="1">
    <source>
        <dbReference type="ARBA" id="ARBA00008754"/>
    </source>
</evidence>
<protein>
    <recommendedName>
        <fullName evidence="4">Ribose-5-phosphate isomerase</fullName>
    </recommendedName>
</protein>
<dbReference type="PIRSF" id="PIRSF005384">
    <property type="entry name" value="RpiB_LacA_B"/>
    <property type="match status" value="1"/>
</dbReference>
<proteinExistence type="inferred from homology"/>
<dbReference type="GO" id="GO:0016861">
    <property type="term" value="F:intramolecular oxidoreductase activity, interconverting aldoses and ketoses"/>
    <property type="evidence" value="ECO:0007669"/>
    <property type="project" value="UniProtKB-ARBA"/>
</dbReference>
<gene>
    <name evidence="2" type="ORF">A2954_02185</name>
</gene>
<dbReference type="Proteomes" id="UP000177698">
    <property type="component" value="Unassembled WGS sequence"/>
</dbReference>
<dbReference type="AlphaFoldDB" id="A0A1F7IC10"/>
<dbReference type="PANTHER" id="PTHR30345:SF0">
    <property type="entry name" value="DNA DAMAGE-REPAIR_TOLERATION PROTEIN DRT102"/>
    <property type="match status" value="1"/>
</dbReference>
<name>A0A1F7IC10_9BACT</name>
<dbReference type="InterPro" id="IPR003500">
    <property type="entry name" value="RpiB_LacA_LacB"/>
</dbReference>
<comment type="similarity">
    <text evidence="1">Belongs to the LacAB/RpiB family.</text>
</comment>
<dbReference type="STRING" id="1802056.A2954_02185"/>